<name>A0A9X4ASE9_9BACT</name>
<dbReference type="GO" id="GO:0017116">
    <property type="term" value="F:single-stranded DNA helicase activity"/>
    <property type="evidence" value="ECO:0007669"/>
    <property type="project" value="TreeGrafter"/>
</dbReference>
<dbReference type="RefSeq" id="WP_272421475.1">
    <property type="nucleotide sequence ID" value="NZ_JAGTJJ010000008.1"/>
</dbReference>
<feature type="compositionally biased region" description="Polar residues" evidence="7">
    <location>
        <begin position="482"/>
        <end position="495"/>
    </location>
</feature>
<proteinExistence type="inferred from homology"/>
<evidence type="ECO:0000256" key="7">
    <source>
        <dbReference type="SAM" id="MobiDB-lite"/>
    </source>
</evidence>
<protein>
    <recommendedName>
        <fullName evidence="3">Replication-associated recombination protein A</fullName>
    </recommendedName>
</protein>
<feature type="compositionally biased region" description="Polar residues" evidence="7">
    <location>
        <begin position="504"/>
        <end position="515"/>
    </location>
</feature>
<dbReference type="GO" id="GO:0003677">
    <property type="term" value="F:DNA binding"/>
    <property type="evidence" value="ECO:0007669"/>
    <property type="project" value="InterPro"/>
</dbReference>
<reference evidence="9 10" key="1">
    <citation type="submission" date="2021-04" db="EMBL/GenBank/DDBJ databases">
        <title>Genome analysis of Polyangium sp.</title>
        <authorList>
            <person name="Li Y."/>
            <person name="Wang J."/>
        </authorList>
    </citation>
    <scope>NUCLEOTIDE SEQUENCE [LARGE SCALE GENOMIC DNA]</scope>
    <source>
        <strain evidence="9 10">SDU14</strain>
    </source>
</reference>
<evidence type="ECO:0000256" key="3">
    <source>
        <dbReference type="ARBA" id="ARBA00020776"/>
    </source>
</evidence>
<dbReference type="Pfam" id="PF16193">
    <property type="entry name" value="AAA_assoc_2"/>
    <property type="match status" value="1"/>
</dbReference>
<dbReference type="Proteomes" id="UP001151081">
    <property type="component" value="Unassembled WGS sequence"/>
</dbReference>
<dbReference type="InterPro" id="IPR032423">
    <property type="entry name" value="AAA_assoc_2"/>
</dbReference>
<dbReference type="Gene3D" id="1.20.272.10">
    <property type="match status" value="1"/>
</dbReference>
<dbReference type="GO" id="GO:0016887">
    <property type="term" value="F:ATP hydrolysis activity"/>
    <property type="evidence" value="ECO:0007669"/>
    <property type="project" value="InterPro"/>
</dbReference>
<dbReference type="InterPro" id="IPR021886">
    <property type="entry name" value="MgsA_C"/>
</dbReference>
<dbReference type="GO" id="GO:0000731">
    <property type="term" value="P:DNA synthesis involved in DNA repair"/>
    <property type="evidence" value="ECO:0007669"/>
    <property type="project" value="TreeGrafter"/>
</dbReference>
<dbReference type="SMART" id="SM00382">
    <property type="entry name" value="AAA"/>
    <property type="match status" value="1"/>
</dbReference>
<dbReference type="SUPFAM" id="SSF48019">
    <property type="entry name" value="post-AAA+ oligomerization domain-like"/>
    <property type="match status" value="1"/>
</dbReference>
<dbReference type="Gene3D" id="1.10.3710.10">
    <property type="entry name" value="DNA polymerase III clamp loader subunits, C-terminal domain"/>
    <property type="match status" value="1"/>
</dbReference>
<evidence type="ECO:0000313" key="10">
    <source>
        <dbReference type="Proteomes" id="UP001151081"/>
    </source>
</evidence>
<dbReference type="InterPro" id="IPR027417">
    <property type="entry name" value="P-loop_NTPase"/>
</dbReference>
<dbReference type="FunFam" id="1.20.272.10:FF:000001">
    <property type="entry name" value="Putative AAA family ATPase"/>
    <property type="match status" value="1"/>
</dbReference>
<evidence type="ECO:0000313" key="9">
    <source>
        <dbReference type="EMBL" id="MDC3982431.1"/>
    </source>
</evidence>
<dbReference type="CDD" id="cd00009">
    <property type="entry name" value="AAA"/>
    <property type="match status" value="1"/>
</dbReference>
<keyword evidence="10" id="KW-1185">Reference proteome</keyword>
<dbReference type="PANTHER" id="PTHR13779">
    <property type="entry name" value="WERNER HELICASE-INTERACTING PROTEIN 1 FAMILY MEMBER"/>
    <property type="match status" value="1"/>
</dbReference>
<dbReference type="AlphaFoldDB" id="A0A9X4ASE9"/>
<dbReference type="Gene3D" id="1.10.8.60">
    <property type="match status" value="1"/>
</dbReference>
<dbReference type="Gene3D" id="3.40.50.300">
    <property type="entry name" value="P-loop containing nucleotide triphosphate hydrolases"/>
    <property type="match status" value="1"/>
</dbReference>
<evidence type="ECO:0000256" key="4">
    <source>
        <dbReference type="ARBA" id="ARBA00022705"/>
    </source>
</evidence>
<dbReference type="InterPro" id="IPR051314">
    <property type="entry name" value="AAA_ATPase_RarA/MGS1/WRNIP1"/>
</dbReference>
<dbReference type="Pfam" id="PF12002">
    <property type="entry name" value="MgsA_C"/>
    <property type="match status" value="1"/>
</dbReference>
<gene>
    <name evidence="9" type="ORF">KEG57_18090</name>
</gene>
<dbReference type="InterPro" id="IPR008921">
    <property type="entry name" value="DNA_pol3_clamp-load_cplx_C"/>
</dbReference>
<evidence type="ECO:0000256" key="1">
    <source>
        <dbReference type="ARBA" id="ARBA00002393"/>
    </source>
</evidence>
<accession>A0A9X4ASE9</accession>
<dbReference type="GO" id="GO:0005524">
    <property type="term" value="F:ATP binding"/>
    <property type="evidence" value="ECO:0007669"/>
    <property type="project" value="UniProtKB-KW"/>
</dbReference>
<feature type="domain" description="AAA+ ATPase" evidence="8">
    <location>
        <begin position="68"/>
        <end position="185"/>
    </location>
</feature>
<dbReference type="GO" id="GO:0006261">
    <property type="term" value="P:DNA-templated DNA replication"/>
    <property type="evidence" value="ECO:0007669"/>
    <property type="project" value="TreeGrafter"/>
</dbReference>
<dbReference type="InterPro" id="IPR003593">
    <property type="entry name" value="AAA+_ATPase"/>
</dbReference>
<dbReference type="PANTHER" id="PTHR13779:SF7">
    <property type="entry name" value="ATPASE WRNIP1"/>
    <property type="match status" value="1"/>
</dbReference>
<evidence type="ECO:0000256" key="2">
    <source>
        <dbReference type="ARBA" id="ARBA00008959"/>
    </source>
</evidence>
<evidence type="ECO:0000256" key="6">
    <source>
        <dbReference type="ARBA" id="ARBA00022840"/>
    </source>
</evidence>
<dbReference type="Pfam" id="PF00004">
    <property type="entry name" value="AAA"/>
    <property type="match status" value="1"/>
</dbReference>
<keyword evidence="4" id="KW-0235">DNA replication</keyword>
<dbReference type="CDD" id="cd18139">
    <property type="entry name" value="HLD_clamp_RarA"/>
    <property type="match status" value="1"/>
</dbReference>
<comment type="function">
    <text evidence="1">DNA-dependent ATPase that plays important roles in cellular responses to stalled DNA replication processes.</text>
</comment>
<keyword evidence="6" id="KW-0067">ATP-binding</keyword>
<dbReference type="GO" id="GO:0008047">
    <property type="term" value="F:enzyme activator activity"/>
    <property type="evidence" value="ECO:0007669"/>
    <property type="project" value="TreeGrafter"/>
</dbReference>
<dbReference type="InterPro" id="IPR003959">
    <property type="entry name" value="ATPase_AAA_core"/>
</dbReference>
<evidence type="ECO:0000259" key="8">
    <source>
        <dbReference type="SMART" id="SM00382"/>
    </source>
</evidence>
<comment type="caution">
    <text evidence="9">The sequence shown here is derived from an EMBL/GenBank/DDBJ whole genome shotgun (WGS) entry which is preliminary data.</text>
</comment>
<dbReference type="FunFam" id="3.40.50.300:FF:000137">
    <property type="entry name" value="Replication-associated recombination protein A"/>
    <property type="match status" value="1"/>
</dbReference>
<organism evidence="9 10">
    <name type="scientific">Polyangium jinanense</name>
    <dbReference type="NCBI Taxonomy" id="2829994"/>
    <lineage>
        <taxon>Bacteria</taxon>
        <taxon>Pseudomonadati</taxon>
        <taxon>Myxococcota</taxon>
        <taxon>Polyangia</taxon>
        <taxon>Polyangiales</taxon>
        <taxon>Polyangiaceae</taxon>
        <taxon>Polyangium</taxon>
    </lineage>
</organism>
<evidence type="ECO:0000256" key="5">
    <source>
        <dbReference type="ARBA" id="ARBA00022741"/>
    </source>
</evidence>
<dbReference type="EMBL" id="JAGTJJ010000008">
    <property type="protein sequence ID" value="MDC3982431.1"/>
    <property type="molecule type" value="Genomic_DNA"/>
</dbReference>
<dbReference type="SUPFAM" id="SSF52540">
    <property type="entry name" value="P-loop containing nucleoside triphosphate hydrolases"/>
    <property type="match status" value="1"/>
</dbReference>
<feature type="region of interest" description="Disordered" evidence="7">
    <location>
        <begin position="453"/>
        <end position="515"/>
    </location>
</feature>
<comment type="similarity">
    <text evidence="2">Belongs to the AAA ATPase family. RarA/MGS1/WRNIP1 subfamily.</text>
</comment>
<sequence>MTARRSPRGGDKDAGPTLFEAALKRDPKLAELVPLAERMRPRALSDLVGQEHLVGEGKLLAHAIAADRVPSMILWGPPGSGKTTLARIVAESTRARFVPFNAVLGGVPELRQVMAAAKEARAYEGKRTILFVDEIHRFNRAQQDAFLPHVEDGTITLIGATTENPSFAVNAPLLSRCRVFRLNLLDEKGITELLRRALASQEGLAGSVGADEEAIEAIAKLASGDARRALTTLEIASDEAKREGRARVTREDVVQTSGQKTLLYDKAGEEHYNVISAFIKSMRGSDPDAAIYWLMRMLEAGDDPLFLLRRMMIFASEDVGNADPRALDVAVAADAAFQRVGMPEGIYFLSQAALYLACAPKSNACNMAWKAAQEVVRERGSLPVPMKLRNAVTGLMKREGYGTGYRYAHDEKGGVAWGETYLPDEIAGTHFYEPTERGYEKVIAERVRWIRAQQSRHDEEENTPEGEASPPLSREGGLGAQLGSSERSPQASNEGSGVRESSDPKAQSSSADKAD</sequence>
<keyword evidence="5" id="KW-0547">Nucleotide-binding</keyword>